<comment type="caution">
    <text evidence="4">The sequence shown here is derived from an EMBL/GenBank/DDBJ whole genome shotgun (WGS) entry which is preliminary data.</text>
</comment>
<keyword evidence="2" id="KW-0472">Membrane</keyword>
<evidence type="ECO:0000313" key="4">
    <source>
        <dbReference type="EMBL" id="KAA9299289.1"/>
    </source>
</evidence>
<feature type="compositionally biased region" description="Polar residues" evidence="1">
    <location>
        <begin position="1080"/>
        <end position="1089"/>
    </location>
</feature>
<reference evidence="4 5" key="1">
    <citation type="submission" date="2019-09" db="EMBL/GenBank/DDBJ databases">
        <title>Draft genome sequence assemblies of isolates from the urinary tract.</title>
        <authorList>
            <person name="Mores C.R."/>
            <person name="Putonti C."/>
            <person name="Wolfe A.J."/>
        </authorList>
    </citation>
    <scope>NUCLEOTIDE SEQUENCE [LARGE SCALE GENOMIC DNA]</scope>
    <source>
        <strain evidence="4 5">UMB623</strain>
    </source>
</reference>
<feature type="compositionally biased region" description="Polar residues" evidence="1">
    <location>
        <begin position="929"/>
        <end position="987"/>
    </location>
</feature>
<feature type="compositionally biased region" description="Gly residues" evidence="1">
    <location>
        <begin position="828"/>
        <end position="837"/>
    </location>
</feature>
<feature type="chain" id="PRO_5024360081" description="MucBP domain-containing protein" evidence="3">
    <location>
        <begin position="30"/>
        <end position="1123"/>
    </location>
</feature>
<keyword evidence="2" id="KW-0812">Transmembrane</keyword>
<feature type="region of interest" description="Disordered" evidence="1">
    <location>
        <begin position="827"/>
        <end position="1034"/>
    </location>
</feature>
<proteinExistence type="predicted"/>
<feature type="compositionally biased region" description="Basic and acidic residues" evidence="1">
    <location>
        <begin position="86"/>
        <end position="97"/>
    </location>
</feature>
<feature type="transmembrane region" description="Helical" evidence="2">
    <location>
        <begin position="1102"/>
        <end position="1119"/>
    </location>
</feature>
<gene>
    <name evidence="4" type="ORF">F6I03_09510</name>
</gene>
<feature type="compositionally biased region" description="Low complexity" evidence="1">
    <location>
        <begin position="122"/>
        <end position="154"/>
    </location>
</feature>
<keyword evidence="3" id="KW-0732">Signal</keyword>
<dbReference type="RefSeq" id="WP_070431567.1">
    <property type="nucleotide sequence ID" value="NZ_VYWO01000009.1"/>
</dbReference>
<evidence type="ECO:0000313" key="5">
    <source>
        <dbReference type="Proteomes" id="UP000327148"/>
    </source>
</evidence>
<feature type="compositionally biased region" description="Basic and acidic residues" evidence="1">
    <location>
        <begin position="876"/>
        <end position="888"/>
    </location>
</feature>
<dbReference type="AlphaFoldDB" id="A0A5N1GGM3"/>
<evidence type="ECO:0008006" key="6">
    <source>
        <dbReference type="Google" id="ProtNLM"/>
    </source>
</evidence>
<evidence type="ECO:0000256" key="2">
    <source>
        <dbReference type="SAM" id="Phobius"/>
    </source>
</evidence>
<protein>
    <recommendedName>
        <fullName evidence="6">MucBP domain-containing protein</fullName>
    </recommendedName>
</protein>
<accession>A0A5N1GGM3</accession>
<feature type="region of interest" description="Disordered" evidence="1">
    <location>
        <begin position="32"/>
        <end position="156"/>
    </location>
</feature>
<feature type="compositionally biased region" description="Basic and acidic residues" evidence="1">
    <location>
        <begin position="916"/>
        <end position="928"/>
    </location>
</feature>
<feature type="signal peptide" evidence="3">
    <location>
        <begin position="1"/>
        <end position="29"/>
    </location>
</feature>
<evidence type="ECO:0000256" key="1">
    <source>
        <dbReference type="SAM" id="MobiDB-lite"/>
    </source>
</evidence>
<dbReference type="EMBL" id="VYWO01000009">
    <property type="protein sequence ID" value="KAA9299289.1"/>
    <property type="molecule type" value="Genomic_DNA"/>
</dbReference>
<feature type="compositionally biased region" description="Basic and acidic residues" evidence="1">
    <location>
        <begin position="841"/>
        <end position="868"/>
    </location>
</feature>
<organism evidence="4 5">
    <name type="scientific">Aerococcus sanguinicola</name>
    <dbReference type="NCBI Taxonomy" id="119206"/>
    <lineage>
        <taxon>Bacteria</taxon>
        <taxon>Bacillati</taxon>
        <taxon>Bacillota</taxon>
        <taxon>Bacilli</taxon>
        <taxon>Lactobacillales</taxon>
        <taxon>Aerococcaceae</taxon>
        <taxon>Aerococcus</taxon>
    </lineage>
</organism>
<dbReference type="Proteomes" id="UP000327148">
    <property type="component" value="Unassembled WGS sequence"/>
</dbReference>
<evidence type="ECO:0000256" key="3">
    <source>
        <dbReference type="SAM" id="SignalP"/>
    </source>
</evidence>
<feature type="region of interest" description="Disordered" evidence="1">
    <location>
        <begin position="1053"/>
        <end position="1100"/>
    </location>
</feature>
<keyword evidence="2" id="KW-1133">Transmembrane helix</keyword>
<sequence>MQRQLKQDILKILACSASLCFFLSQEVQAAPVETPTDVEAKESQPEAPGLAEPSTERAATVESPAAEKTSEKIAESPAATSAPRSSLEKKAESESKAQEASPRAEAGQTRLAQDTPKASGESKASAPKTSKESSSSTSQKDKAASSSAPKPASKLRQAYKPVISRSHYSPLIDPSSTPTDQLPLPFQALIKKGLPNDKLINYPYGWTTYNKGKNHTFPANLASEQRLANLTPPSEWLRKIELSADQKQLLVSYSNPNFQQDHKWIVSYEVNDQPQDPEKASSLIFHYHLDRQLERIVDHSQDQGQADLPPYQKFSQEGLSGQEAEKQVVTYWDLMGLPRESWDRYFSFPLRTLSKSPKGQHQIIPEKSNSDNHYRFTILGPLPSANDRDLLYGIQNWTPNPQDFGKLRVWRRIDKETVQEPLSPRPGILEDDRYYFIVEDKENPFSEFIYQDLPHSPEGASDEELLSFDPYWLGVNWKQIENSWDPILNLPFKKLTYHKIDNQGRLTNQISWSKFVIPREDKNQVDLIYQYSDRPMLDTKTFKAHWRVSKEALADQKMRYHYRQLLHFTEEWAQKKPQLALQPKVLSDLDLILTKDTDDPAHYYAKETQREKIDDKTELIHLTHYRYGDKLVGKLYVPRVTFRKEVWRKEILSEDETSYQVKFSLVSSDPESNSEGLEKVFSLPKSDQASEARPFFTQAEKIRSQEEGEGPVDIPNLFNILPTSTVFEGPYVYPVLFADNFYVFKSPSRPSGFEAFYYQTEPVEGTSDYILTLTNISGADNPYNRSQRRYRVQQYGLESPVPFFSYTMKFYTDLDHPDRVYRYIGDDFGQGGQGTGGRQVLTKEKPYEGKQVKLPDKDQTPDPLKEAGAEAGMGTDGRDGITEDKPYEEGLVNLPDQAPTSQAPNGRGPGQGSGQKETKDPEKTDQASRPDQPNSAAQLGQGVTSQGKQPSKPDTQSESWLDRLSQSLKDWINQPSQRIVRRQTQLAKQDDRPEAGGLAQLIQNFQDRFLRPNPSQEADTAQALAPEDRPLRTRQGLNFKEAIAQIFQTPVQAAEEEGRIEANRQGDQGQKGLAKAPSAETKQASETIQSSKENEEKKTSKWPFAGLLALLLLPLAYWLKKRQ</sequence>
<name>A0A5N1GGM3_9LACT</name>
<dbReference type="OrthoDB" id="2136546at2"/>